<keyword evidence="3" id="KW-0012">Acyltransferase</keyword>
<comment type="similarity">
    <text evidence="1 4">Belongs to the thiolase-like superfamily. Beta-ketoacyl-ACP synthases family.</text>
</comment>
<proteinExistence type="inferred from homology"/>
<dbReference type="InterPro" id="IPR000794">
    <property type="entry name" value="Beta-ketoacyl_synthase"/>
</dbReference>
<dbReference type="AlphaFoldDB" id="A0A4R7US65"/>
<evidence type="ECO:0000256" key="1">
    <source>
        <dbReference type="ARBA" id="ARBA00008467"/>
    </source>
</evidence>
<dbReference type="Pfam" id="PF00109">
    <property type="entry name" value="ketoacyl-synt"/>
    <property type="match status" value="1"/>
</dbReference>
<evidence type="ECO:0000256" key="4">
    <source>
        <dbReference type="RuleBase" id="RU003694"/>
    </source>
</evidence>
<dbReference type="InterPro" id="IPR016039">
    <property type="entry name" value="Thiolase-like"/>
</dbReference>
<dbReference type="InterPro" id="IPR014031">
    <property type="entry name" value="Ketoacyl_synth_C"/>
</dbReference>
<dbReference type="OrthoDB" id="9808669at2"/>
<dbReference type="InterPro" id="IPR014030">
    <property type="entry name" value="Ketoacyl_synth_N"/>
</dbReference>
<organism evidence="6 7">
    <name type="scientific">Actinophytocola oryzae</name>
    <dbReference type="NCBI Taxonomy" id="502181"/>
    <lineage>
        <taxon>Bacteria</taxon>
        <taxon>Bacillati</taxon>
        <taxon>Actinomycetota</taxon>
        <taxon>Actinomycetes</taxon>
        <taxon>Pseudonocardiales</taxon>
        <taxon>Pseudonocardiaceae</taxon>
    </lineage>
</organism>
<feature type="domain" description="Ketosynthase family 3 (KS3)" evidence="5">
    <location>
        <begin position="1"/>
        <end position="410"/>
    </location>
</feature>
<evidence type="ECO:0000313" key="6">
    <source>
        <dbReference type="EMBL" id="TDV38603.1"/>
    </source>
</evidence>
<keyword evidence="7" id="KW-1185">Reference proteome</keyword>
<reference evidence="6 7" key="1">
    <citation type="submission" date="2019-03" db="EMBL/GenBank/DDBJ databases">
        <title>Genomic Encyclopedia of Archaeal and Bacterial Type Strains, Phase II (KMG-II): from individual species to whole genera.</title>
        <authorList>
            <person name="Goeker M."/>
        </authorList>
    </citation>
    <scope>NUCLEOTIDE SEQUENCE [LARGE SCALE GENOMIC DNA]</scope>
    <source>
        <strain evidence="6 7">DSM 45499</strain>
    </source>
</reference>
<evidence type="ECO:0000313" key="7">
    <source>
        <dbReference type="Proteomes" id="UP000294927"/>
    </source>
</evidence>
<dbReference type="InterPro" id="IPR018201">
    <property type="entry name" value="Ketoacyl_synth_AS"/>
</dbReference>
<evidence type="ECO:0000256" key="2">
    <source>
        <dbReference type="ARBA" id="ARBA00022679"/>
    </source>
</evidence>
<dbReference type="EMBL" id="SOCP01000027">
    <property type="protein sequence ID" value="TDV38603.1"/>
    <property type="molecule type" value="Genomic_DNA"/>
</dbReference>
<dbReference type="Proteomes" id="UP000294927">
    <property type="component" value="Unassembled WGS sequence"/>
</dbReference>
<accession>A0A4R7US65</accession>
<dbReference type="GO" id="GO:0004315">
    <property type="term" value="F:3-oxoacyl-[acyl-carrier-protein] synthase activity"/>
    <property type="evidence" value="ECO:0007669"/>
    <property type="project" value="InterPro"/>
</dbReference>
<dbReference type="PANTHER" id="PTHR11712:SF336">
    <property type="entry name" value="3-OXOACYL-[ACYL-CARRIER-PROTEIN] SYNTHASE, MITOCHONDRIAL"/>
    <property type="match status" value="1"/>
</dbReference>
<name>A0A4R7US65_9PSEU</name>
<sequence>MPSAVVTGIGVRTPGGNGLEEFWHTLTSGRTVTRPISFFDAGEFRSRAAGECDFDAEAEGLTRREVRRMDRATQFAVACARDAIADSGLDLDRLDPHRTGVSLGTALGSINSLEREYVVLSDGGRERVVDPAYASPHLYDYLTPSTAAVEVAWTVRAEGPVSLVTDGCTAGLDAVGQALRIIRDGAADVVVAGATEAAVTPIVVACFDAIRATSTQGRCRPFDRARDGIVLAEGAAVLVIESDEHARRRGARVYAELSGFATRFNAFHMTGLTPEGPELAEAVRAALADARADVDDIDYVNAHGTGTAQNDRHETAAIKASLLDRARRIPVSSIKSMIGHSLGAVGSIELAACALVLDRGVVPPTANLHDPDPDCDLDYVPLTAREHRVGTLVSVGSGFGGFQSAAVLRRPS</sequence>
<dbReference type="PROSITE" id="PS00606">
    <property type="entry name" value="KS3_1"/>
    <property type="match status" value="1"/>
</dbReference>
<dbReference type="CDD" id="cd00834">
    <property type="entry name" value="KAS_I_II"/>
    <property type="match status" value="1"/>
</dbReference>
<dbReference type="InterPro" id="IPR020841">
    <property type="entry name" value="PKS_Beta-ketoAc_synthase_dom"/>
</dbReference>
<dbReference type="PANTHER" id="PTHR11712">
    <property type="entry name" value="POLYKETIDE SYNTHASE-RELATED"/>
    <property type="match status" value="1"/>
</dbReference>
<dbReference type="Gene3D" id="3.40.47.10">
    <property type="match status" value="2"/>
</dbReference>
<dbReference type="FunFam" id="3.40.47.10:FF:000018">
    <property type="entry name" value="3-oxoacyl-[acyl-carrier-protein] synthase 2"/>
    <property type="match status" value="1"/>
</dbReference>
<dbReference type="RefSeq" id="WP_133908935.1">
    <property type="nucleotide sequence ID" value="NZ_SOCP01000027.1"/>
</dbReference>
<dbReference type="SUPFAM" id="SSF53901">
    <property type="entry name" value="Thiolase-like"/>
    <property type="match status" value="1"/>
</dbReference>
<dbReference type="GO" id="GO:0030497">
    <property type="term" value="P:fatty acid elongation"/>
    <property type="evidence" value="ECO:0007669"/>
    <property type="project" value="UniProtKB-ARBA"/>
</dbReference>
<keyword evidence="2 4" id="KW-0808">Transferase</keyword>
<dbReference type="FunFam" id="3.40.47.10:FF:000029">
    <property type="entry name" value="3-oxoacyl-[acyl-carrier-protein] synthase 1"/>
    <property type="match status" value="1"/>
</dbReference>
<dbReference type="SMART" id="SM00825">
    <property type="entry name" value="PKS_KS"/>
    <property type="match status" value="1"/>
</dbReference>
<dbReference type="Pfam" id="PF02801">
    <property type="entry name" value="Ketoacyl-synt_C"/>
    <property type="match status" value="1"/>
</dbReference>
<gene>
    <name evidence="6" type="ORF">CLV71_12746</name>
</gene>
<comment type="caution">
    <text evidence="6">The sequence shown here is derived from an EMBL/GenBank/DDBJ whole genome shotgun (WGS) entry which is preliminary data.</text>
</comment>
<evidence type="ECO:0000259" key="5">
    <source>
        <dbReference type="PROSITE" id="PS52004"/>
    </source>
</evidence>
<dbReference type="GO" id="GO:0005829">
    <property type="term" value="C:cytosol"/>
    <property type="evidence" value="ECO:0007669"/>
    <property type="project" value="TreeGrafter"/>
</dbReference>
<dbReference type="PROSITE" id="PS52004">
    <property type="entry name" value="KS3_2"/>
    <property type="match status" value="1"/>
</dbReference>
<protein>
    <submittedName>
        <fullName evidence="6">Act minimal PKS ketosynthase (KS/KS alpha)</fullName>
    </submittedName>
</protein>
<evidence type="ECO:0000256" key="3">
    <source>
        <dbReference type="ARBA" id="ARBA00023315"/>
    </source>
</evidence>